<organism evidence="3 4">
    <name type="scientific">Schizophyllum amplum</name>
    <dbReference type="NCBI Taxonomy" id="97359"/>
    <lineage>
        <taxon>Eukaryota</taxon>
        <taxon>Fungi</taxon>
        <taxon>Dikarya</taxon>
        <taxon>Basidiomycota</taxon>
        <taxon>Agaricomycotina</taxon>
        <taxon>Agaricomycetes</taxon>
        <taxon>Agaricomycetidae</taxon>
        <taxon>Agaricales</taxon>
        <taxon>Schizophyllaceae</taxon>
        <taxon>Schizophyllum</taxon>
    </lineage>
</organism>
<keyword evidence="4" id="KW-1185">Reference proteome</keyword>
<dbReference type="PANTHER" id="PTHR43316">
    <property type="entry name" value="HYDROLASE, HALOACID DELAHOGENASE-RELATED"/>
    <property type="match status" value="1"/>
</dbReference>
<evidence type="ECO:0000256" key="2">
    <source>
        <dbReference type="ARBA" id="ARBA00022801"/>
    </source>
</evidence>
<comment type="caution">
    <text evidence="3">The sequence shown here is derived from an EMBL/GenBank/DDBJ whole genome shotgun (WGS) entry which is preliminary data.</text>
</comment>
<dbReference type="Gene3D" id="1.10.150.240">
    <property type="entry name" value="Putative phosphatase, domain 2"/>
    <property type="match status" value="1"/>
</dbReference>
<proteinExistence type="inferred from homology"/>
<dbReference type="GO" id="GO:0019120">
    <property type="term" value="F:hydrolase activity, acting on acid halide bonds, in C-halide compounds"/>
    <property type="evidence" value="ECO:0007669"/>
    <property type="project" value="InterPro"/>
</dbReference>
<dbReference type="InterPro" id="IPR023214">
    <property type="entry name" value="HAD_sf"/>
</dbReference>
<protein>
    <submittedName>
        <fullName evidence="3">HAD-like domain-containing protein</fullName>
    </submittedName>
</protein>
<dbReference type="AlphaFoldDB" id="A0A550C6W7"/>
<dbReference type="InterPro" id="IPR006328">
    <property type="entry name" value="2-HAD"/>
</dbReference>
<name>A0A550C6W7_9AGAR</name>
<dbReference type="SUPFAM" id="SSF56784">
    <property type="entry name" value="HAD-like"/>
    <property type="match status" value="1"/>
</dbReference>
<dbReference type="InterPro" id="IPR023198">
    <property type="entry name" value="PGP-like_dom2"/>
</dbReference>
<reference evidence="3 4" key="1">
    <citation type="journal article" date="2019" name="New Phytol.">
        <title>Comparative genomics reveals unique wood-decay strategies and fruiting body development in the Schizophyllaceae.</title>
        <authorList>
            <person name="Almasi E."/>
            <person name="Sahu N."/>
            <person name="Krizsan K."/>
            <person name="Balint B."/>
            <person name="Kovacs G.M."/>
            <person name="Kiss B."/>
            <person name="Cseklye J."/>
            <person name="Drula E."/>
            <person name="Henrissat B."/>
            <person name="Nagy I."/>
            <person name="Chovatia M."/>
            <person name="Adam C."/>
            <person name="LaButti K."/>
            <person name="Lipzen A."/>
            <person name="Riley R."/>
            <person name="Grigoriev I.V."/>
            <person name="Nagy L.G."/>
        </authorList>
    </citation>
    <scope>NUCLEOTIDE SEQUENCE [LARGE SCALE GENOMIC DNA]</scope>
    <source>
        <strain evidence="3 4">NL-1724</strain>
    </source>
</reference>
<dbReference type="GO" id="GO:0016791">
    <property type="term" value="F:phosphatase activity"/>
    <property type="evidence" value="ECO:0007669"/>
    <property type="project" value="UniProtKB-ARBA"/>
</dbReference>
<dbReference type="Gene3D" id="3.40.50.1000">
    <property type="entry name" value="HAD superfamily/HAD-like"/>
    <property type="match status" value="1"/>
</dbReference>
<evidence type="ECO:0000256" key="1">
    <source>
        <dbReference type="ARBA" id="ARBA00008106"/>
    </source>
</evidence>
<dbReference type="SFLD" id="SFLDG01129">
    <property type="entry name" value="C1.5:_HAD__Beta-PGM__Phosphata"/>
    <property type="match status" value="1"/>
</dbReference>
<evidence type="ECO:0000313" key="3">
    <source>
        <dbReference type="EMBL" id="TRM60529.1"/>
    </source>
</evidence>
<dbReference type="PANTHER" id="PTHR43316:SF3">
    <property type="entry name" value="HALOACID DEHALOGENASE, TYPE II (AFU_ORTHOLOGUE AFUA_2G07750)-RELATED"/>
    <property type="match status" value="1"/>
</dbReference>
<dbReference type="PRINTS" id="PR00413">
    <property type="entry name" value="HADHALOGNASE"/>
</dbReference>
<dbReference type="NCBIfam" id="TIGR01428">
    <property type="entry name" value="HAD_type_II"/>
    <property type="match status" value="1"/>
</dbReference>
<dbReference type="OrthoDB" id="2363873at2759"/>
<sequence length="253" mass="28047">MEGVEVLIFDIFGSTVDWYTTVCAELKNLGETKGPSGSENWHAFAQAEEWRSAYMRQTQAFAKAESDPLTTPNVDEIHRGALETMLASEQWSHIGQCWDKDARDNLNMVWHRLHGWPDATEGLYALKKDYIIAALSNGNARLLVDMAKNTDLPWDAVFAGDVIGSYKPNPKMYKTTAKLLGAPPEKCAMVATHLWDLEGAANSGLKTVYVHRDAKEPTEESTDVRTKAEGGEVDLVVKSFTELATVLKNSHST</sequence>
<dbReference type="EMBL" id="VDMD01000021">
    <property type="protein sequence ID" value="TRM60529.1"/>
    <property type="molecule type" value="Genomic_DNA"/>
</dbReference>
<keyword evidence="2" id="KW-0378">Hydrolase</keyword>
<dbReference type="InterPro" id="IPR051540">
    <property type="entry name" value="S-2-haloacid_dehalogenase"/>
</dbReference>
<gene>
    <name evidence="3" type="ORF">BD626DRAFT_125341</name>
</gene>
<evidence type="ECO:0000313" key="4">
    <source>
        <dbReference type="Proteomes" id="UP000320762"/>
    </source>
</evidence>
<dbReference type="STRING" id="97359.A0A550C6W7"/>
<dbReference type="SFLD" id="SFLDS00003">
    <property type="entry name" value="Haloacid_Dehalogenase"/>
    <property type="match status" value="1"/>
</dbReference>
<dbReference type="InterPro" id="IPR006439">
    <property type="entry name" value="HAD-SF_hydro_IA"/>
</dbReference>
<accession>A0A550C6W7</accession>
<dbReference type="InterPro" id="IPR036412">
    <property type="entry name" value="HAD-like_sf"/>
</dbReference>
<dbReference type="NCBIfam" id="TIGR01493">
    <property type="entry name" value="HAD-SF-IA-v2"/>
    <property type="match status" value="1"/>
</dbReference>
<dbReference type="Proteomes" id="UP000320762">
    <property type="component" value="Unassembled WGS sequence"/>
</dbReference>
<dbReference type="Pfam" id="PF00702">
    <property type="entry name" value="Hydrolase"/>
    <property type="match status" value="1"/>
</dbReference>
<comment type="similarity">
    <text evidence="1">Belongs to the HAD-like hydrolase superfamily. S-2-haloalkanoic acid dehalogenase family.</text>
</comment>